<gene>
    <name evidence="2" type="ORF">B0H63DRAFT_507521</name>
</gene>
<name>A0AAE0NYL0_9PEZI</name>
<organism evidence="2 3">
    <name type="scientific">Podospora didyma</name>
    <dbReference type="NCBI Taxonomy" id="330526"/>
    <lineage>
        <taxon>Eukaryota</taxon>
        <taxon>Fungi</taxon>
        <taxon>Dikarya</taxon>
        <taxon>Ascomycota</taxon>
        <taxon>Pezizomycotina</taxon>
        <taxon>Sordariomycetes</taxon>
        <taxon>Sordariomycetidae</taxon>
        <taxon>Sordariales</taxon>
        <taxon>Podosporaceae</taxon>
        <taxon>Podospora</taxon>
    </lineage>
</organism>
<evidence type="ECO:0000256" key="1">
    <source>
        <dbReference type="SAM" id="MobiDB-lite"/>
    </source>
</evidence>
<comment type="caution">
    <text evidence="2">The sequence shown here is derived from an EMBL/GenBank/DDBJ whole genome shotgun (WGS) entry which is preliminary data.</text>
</comment>
<dbReference type="EMBL" id="JAULSW010000002">
    <property type="protein sequence ID" value="KAK3390107.1"/>
    <property type="molecule type" value="Genomic_DNA"/>
</dbReference>
<accession>A0AAE0NYL0</accession>
<dbReference type="Proteomes" id="UP001285441">
    <property type="component" value="Unassembled WGS sequence"/>
</dbReference>
<evidence type="ECO:0000313" key="3">
    <source>
        <dbReference type="Proteomes" id="UP001285441"/>
    </source>
</evidence>
<proteinExistence type="predicted"/>
<reference evidence="2" key="2">
    <citation type="submission" date="2023-06" db="EMBL/GenBank/DDBJ databases">
        <authorList>
            <consortium name="Lawrence Berkeley National Laboratory"/>
            <person name="Haridas S."/>
            <person name="Hensen N."/>
            <person name="Bonometti L."/>
            <person name="Westerberg I."/>
            <person name="Brannstrom I.O."/>
            <person name="Guillou S."/>
            <person name="Cros-Aarteil S."/>
            <person name="Calhoun S."/>
            <person name="Kuo A."/>
            <person name="Mondo S."/>
            <person name="Pangilinan J."/>
            <person name="Riley R."/>
            <person name="LaButti K."/>
            <person name="Andreopoulos B."/>
            <person name="Lipzen A."/>
            <person name="Chen C."/>
            <person name="Yanf M."/>
            <person name="Daum C."/>
            <person name="Ng V."/>
            <person name="Clum A."/>
            <person name="Steindorff A."/>
            <person name="Ohm R."/>
            <person name="Martin F."/>
            <person name="Silar P."/>
            <person name="Natvig D."/>
            <person name="Lalanne C."/>
            <person name="Gautier V."/>
            <person name="Ament-velasquez S.L."/>
            <person name="Kruys A."/>
            <person name="Hutchinson M.I."/>
            <person name="Powell A.J."/>
            <person name="Barry K."/>
            <person name="Miller A.N."/>
            <person name="Grigoriev I.V."/>
            <person name="Debuchy R."/>
            <person name="Gladieux P."/>
            <person name="Thoren M.H."/>
            <person name="Johannesson H."/>
        </authorList>
    </citation>
    <scope>NUCLEOTIDE SEQUENCE</scope>
    <source>
        <strain evidence="2">CBS 232.78</strain>
    </source>
</reference>
<keyword evidence="3" id="KW-1185">Reference proteome</keyword>
<dbReference type="AlphaFoldDB" id="A0AAE0NYL0"/>
<feature type="region of interest" description="Disordered" evidence="1">
    <location>
        <begin position="67"/>
        <end position="86"/>
    </location>
</feature>
<evidence type="ECO:0000313" key="2">
    <source>
        <dbReference type="EMBL" id="KAK3390107.1"/>
    </source>
</evidence>
<reference evidence="2" key="1">
    <citation type="journal article" date="2023" name="Mol. Phylogenet. Evol.">
        <title>Genome-scale phylogeny and comparative genomics of the fungal order Sordariales.</title>
        <authorList>
            <person name="Hensen N."/>
            <person name="Bonometti L."/>
            <person name="Westerberg I."/>
            <person name="Brannstrom I.O."/>
            <person name="Guillou S."/>
            <person name="Cros-Aarteil S."/>
            <person name="Calhoun S."/>
            <person name="Haridas S."/>
            <person name="Kuo A."/>
            <person name="Mondo S."/>
            <person name="Pangilinan J."/>
            <person name="Riley R."/>
            <person name="LaButti K."/>
            <person name="Andreopoulos B."/>
            <person name="Lipzen A."/>
            <person name="Chen C."/>
            <person name="Yan M."/>
            <person name="Daum C."/>
            <person name="Ng V."/>
            <person name="Clum A."/>
            <person name="Steindorff A."/>
            <person name="Ohm R.A."/>
            <person name="Martin F."/>
            <person name="Silar P."/>
            <person name="Natvig D.O."/>
            <person name="Lalanne C."/>
            <person name="Gautier V."/>
            <person name="Ament-Velasquez S.L."/>
            <person name="Kruys A."/>
            <person name="Hutchinson M.I."/>
            <person name="Powell A.J."/>
            <person name="Barry K."/>
            <person name="Miller A.N."/>
            <person name="Grigoriev I.V."/>
            <person name="Debuchy R."/>
            <person name="Gladieux P."/>
            <person name="Hiltunen Thoren M."/>
            <person name="Johannesson H."/>
        </authorList>
    </citation>
    <scope>NUCLEOTIDE SEQUENCE</scope>
    <source>
        <strain evidence="2">CBS 232.78</strain>
    </source>
</reference>
<sequence>MATPQKHLLGHHEIQRLSQLCLPRWYGRIESVVVRPERPEFAAIMKGQVVNPSWTRALDQMCQAINNSYGSDQPQRHQKAKIRPDRKPMSPMDAFFQGLEAFDHPDDKAKPLLGTIALILYDLQSSGAPPPYSNYGIGRYPVANIGWGSYFYREGLSALSEICAYLTQFAGRCRKGQLAPLEKWEALASELLDGCGTELTPEVALALYYYQTHRRDIEQAEYERGLTGYTGIMQELIDEIPIRSPDRFLRKLVVSSLAGT</sequence>
<protein>
    <submittedName>
        <fullName evidence="2">Uncharacterized protein</fullName>
    </submittedName>
</protein>